<dbReference type="Pfam" id="PF05742">
    <property type="entry name" value="TANGO2"/>
    <property type="match status" value="1"/>
</dbReference>
<protein>
    <submittedName>
        <fullName evidence="1">NRDE family protein</fullName>
    </submittedName>
</protein>
<dbReference type="PANTHER" id="PTHR17985">
    <property type="entry name" value="SER/THR-RICH PROTEIN T10 IN DGCR REGION"/>
    <property type="match status" value="1"/>
</dbReference>
<dbReference type="PANTHER" id="PTHR17985:SF8">
    <property type="entry name" value="TRANSPORT AND GOLGI ORGANIZATION PROTEIN 2 HOMOLOG"/>
    <property type="match status" value="1"/>
</dbReference>
<organism evidence="1 2">
    <name type="scientific">Sporosarcina soli</name>
    <dbReference type="NCBI Taxonomy" id="334736"/>
    <lineage>
        <taxon>Bacteria</taxon>
        <taxon>Bacillati</taxon>
        <taxon>Bacillota</taxon>
        <taxon>Bacilli</taxon>
        <taxon>Bacillales</taxon>
        <taxon>Caryophanaceae</taxon>
        <taxon>Sporosarcina</taxon>
    </lineage>
</organism>
<evidence type="ECO:0000313" key="1">
    <source>
        <dbReference type="EMBL" id="MFC5589775.1"/>
    </source>
</evidence>
<proteinExistence type="predicted"/>
<keyword evidence="2" id="KW-1185">Reference proteome</keyword>
<sequence>MCLITFHYNEHPNYPLIVVANRDEFYERPTAQAHFWEDNPAILAGRDLSRLGTWLGITKAGRFAALTNYREPGEESINKKSRGDIIRNFLTADGTTSEFMEMLEKTKDQYAGFNLIAGRLGELVYFSNRQDGISQISAGTHGLSNHLLNTPWPKVVKGKTQLRKYVLQQEELETDSLFKVLSDETPAPDEELPNTGVELELERQLSSQFIKLPHYGTRSSTVLLIDSHQSVTFVERTYVKGSQVDERKFQFQVMEKIC</sequence>
<evidence type="ECO:0000313" key="2">
    <source>
        <dbReference type="Proteomes" id="UP001596109"/>
    </source>
</evidence>
<dbReference type="RefSeq" id="WP_381435171.1">
    <property type="nucleotide sequence ID" value="NZ_JBHSNO010000006.1"/>
</dbReference>
<gene>
    <name evidence="1" type="ORF">ACFPRA_12795</name>
</gene>
<reference evidence="2" key="1">
    <citation type="journal article" date="2019" name="Int. J. Syst. Evol. Microbiol.">
        <title>The Global Catalogue of Microorganisms (GCM) 10K type strain sequencing project: providing services to taxonomists for standard genome sequencing and annotation.</title>
        <authorList>
            <consortium name="The Broad Institute Genomics Platform"/>
            <consortium name="The Broad Institute Genome Sequencing Center for Infectious Disease"/>
            <person name="Wu L."/>
            <person name="Ma J."/>
        </authorList>
    </citation>
    <scope>NUCLEOTIDE SEQUENCE [LARGE SCALE GENOMIC DNA]</scope>
    <source>
        <strain evidence="2">CGMCC 4.1434</strain>
    </source>
</reference>
<comment type="caution">
    <text evidence="1">The sequence shown here is derived from an EMBL/GenBank/DDBJ whole genome shotgun (WGS) entry which is preliminary data.</text>
</comment>
<dbReference type="Proteomes" id="UP001596109">
    <property type="component" value="Unassembled WGS sequence"/>
</dbReference>
<dbReference type="EMBL" id="JBHSNO010000006">
    <property type="protein sequence ID" value="MFC5589775.1"/>
    <property type="molecule type" value="Genomic_DNA"/>
</dbReference>
<name>A0ABW0TMT8_9BACL</name>
<dbReference type="Gene3D" id="3.60.60.10">
    <property type="entry name" value="Penicillin V Acylase, Chain A"/>
    <property type="match status" value="1"/>
</dbReference>
<dbReference type="InterPro" id="IPR008551">
    <property type="entry name" value="TANGO2"/>
</dbReference>
<accession>A0ABW0TMT8</accession>